<feature type="compositionally biased region" description="Low complexity" evidence="1">
    <location>
        <begin position="13"/>
        <end position="26"/>
    </location>
</feature>
<dbReference type="Proteomes" id="UP000283530">
    <property type="component" value="Unassembled WGS sequence"/>
</dbReference>
<sequence length="362" mass="40624">MERERDQKRVGGRAEVGVGRGRVVPGRGRKGRRGERGEGRRNRFEWQRKDHKHLTLLILGILGDLGAVPSNLEFPEAQESANLKFPAREIKRPRESALDFHVSRATQEMKSQAALSSLSSFHVNTLHRPGPHHFLPKGPRPICSLRRESRTGLKEIWPSISISLFGSGFFLGPLIDGIHSRVNLQTYQNGSLDIGPLHTNVWVPPLLGAFYCTVGMLQLLLDERACSKSRVSEGSLEKTLISLTTLVLFIELSAEMYKAGVPDNIEAYTLFALAECIWLFLDSTWLGFTIACLVGFGCPLAEVPLIKFFHLWYYPHADINVFGEGLMSWTSTCYFVYMPFLTSLSRWLKSNMTAANDETASE</sequence>
<feature type="region of interest" description="Disordered" evidence="1">
    <location>
        <begin position="1"/>
        <end position="41"/>
    </location>
</feature>
<feature type="transmembrane region" description="Helical" evidence="2">
    <location>
        <begin position="201"/>
        <end position="220"/>
    </location>
</feature>
<reference evidence="3 4" key="1">
    <citation type="journal article" date="2019" name="Nat. Plants">
        <title>Stout camphor tree genome fills gaps in understanding of flowering plant genome evolution.</title>
        <authorList>
            <person name="Chaw S.M."/>
            <person name="Liu Y.C."/>
            <person name="Wu Y.W."/>
            <person name="Wang H.Y."/>
            <person name="Lin C.I."/>
            <person name="Wu C.S."/>
            <person name="Ke H.M."/>
            <person name="Chang L.Y."/>
            <person name="Hsu C.Y."/>
            <person name="Yang H.T."/>
            <person name="Sudianto E."/>
            <person name="Hsu M.H."/>
            <person name="Wu K.P."/>
            <person name="Wang L.N."/>
            <person name="Leebens-Mack J.H."/>
            <person name="Tsai I.J."/>
        </authorList>
    </citation>
    <scope>NUCLEOTIDE SEQUENCE [LARGE SCALE GENOMIC DNA]</scope>
    <source>
        <strain evidence="4">cv. Chaw 1501</strain>
        <tissue evidence="3">Young leaves</tissue>
    </source>
</reference>
<keyword evidence="4" id="KW-1185">Reference proteome</keyword>
<gene>
    <name evidence="3" type="ORF">CKAN_02383500</name>
</gene>
<dbReference type="PANTHER" id="PTHR36774:SF1">
    <property type="entry name" value="INSULIN-INDUCED PROTEIN"/>
    <property type="match status" value="1"/>
</dbReference>
<evidence type="ECO:0000256" key="1">
    <source>
        <dbReference type="SAM" id="MobiDB-lite"/>
    </source>
</evidence>
<feature type="transmembrane region" description="Helical" evidence="2">
    <location>
        <begin position="288"/>
        <end position="314"/>
    </location>
</feature>
<proteinExistence type="predicted"/>
<evidence type="ECO:0000313" key="3">
    <source>
        <dbReference type="EMBL" id="RWR94536.1"/>
    </source>
</evidence>
<dbReference type="STRING" id="337451.A0A3S3NG91"/>
<protein>
    <submittedName>
        <fullName evidence="3">SANT/Myb domain-containing protein</fullName>
    </submittedName>
</protein>
<feature type="transmembrane region" description="Helical" evidence="2">
    <location>
        <begin position="326"/>
        <end position="344"/>
    </location>
</feature>
<dbReference type="PANTHER" id="PTHR36774">
    <property type="entry name" value="INSULIN-INDUCED PROTEIN"/>
    <property type="match status" value="1"/>
</dbReference>
<dbReference type="OrthoDB" id="205546at2759"/>
<keyword evidence="2" id="KW-1133">Transmembrane helix</keyword>
<comment type="caution">
    <text evidence="3">The sequence shown here is derived from an EMBL/GenBank/DDBJ whole genome shotgun (WGS) entry which is preliminary data.</text>
</comment>
<evidence type="ECO:0000256" key="2">
    <source>
        <dbReference type="SAM" id="Phobius"/>
    </source>
</evidence>
<keyword evidence="2" id="KW-0812">Transmembrane</keyword>
<dbReference type="EMBL" id="QPKB01000011">
    <property type="protein sequence ID" value="RWR94536.1"/>
    <property type="molecule type" value="Genomic_DNA"/>
</dbReference>
<keyword evidence="2" id="KW-0472">Membrane</keyword>
<dbReference type="AlphaFoldDB" id="A0A3S3NG91"/>
<organism evidence="3 4">
    <name type="scientific">Cinnamomum micranthum f. kanehirae</name>
    <dbReference type="NCBI Taxonomy" id="337451"/>
    <lineage>
        <taxon>Eukaryota</taxon>
        <taxon>Viridiplantae</taxon>
        <taxon>Streptophyta</taxon>
        <taxon>Embryophyta</taxon>
        <taxon>Tracheophyta</taxon>
        <taxon>Spermatophyta</taxon>
        <taxon>Magnoliopsida</taxon>
        <taxon>Magnoliidae</taxon>
        <taxon>Laurales</taxon>
        <taxon>Lauraceae</taxon>
        <taxon>Cinnamomum</taxon>
    </lineage>
</organism>
<name>A0A3S3NG91_9MAGN</name>
<feature type="transmembrane region" description="Helical" evidence="2">
    <location>
        <begin position="156"/>
        <end position="175"/>
    </location>
</feature>
<evidence type="ECO:0000313" key="4">
    <source>
        <dbReference type="Proteomes" id="UP000283530"/>
    </source>
</evidence>
<accession>A0A3S3NG91</accession>